<feature type="compositionally biased region" description="Polar residues" evidence="1">
    <location>
        <begin position="22"/>
        <end position="32"/>
    </location>
</feature>
<protein>
    <submittedName>
        <fullName evidence="2">Uncharacterized protein</fullName>
    </submittedName>
</protein>
<comment type="caution">
    <text evidence="2">The sequence shown here is derived from an EMBL/GenBank/DDBJ whole genome shotgun (WGS) entry which is preliminary data.</text>
</comment>
<keyword evidence="3" id="KW-1185">Reference proteome</keyword>
<reference evidence="2" key="1">
    <citation type="submission" date="2021-02" db="EMBL/GenBank/DDBJ databases">
        <authorList>
            <person name="Nowell W R."/>
        </authorList>
    </citation>
    <scope>NUCLEOTIDE SEQUENCE</scope>
</reference>
<feature type="region of interest" description="Disordered" evidence="1">
    <location>
        <begin position="1"/>
        <end position="32"/>
    </location>
</feature>
<evidence type="ECO:0000313" key="2">
    <source>
        <dbReference type="EMBL" id="CAF4669177.1"/>
    </source>
</evidence>
<sequence>RPTSKPGITTPPINNMRPVGNGMTTIRTNQAG</sequence>
<organism evidence="2 3">
    <name type="scientific">Rotaria magnacalcarata</name>
    <dbReference type="NCBI Taxonomy" id="392030"/>
    <lineage>
        <taxon>Eukaryota</taxon>
        <taxon>Metazoa</taxon>
        <taxon>Spiralia</taxon>
        <taxon>Gnathifera</taxon>
        <taxon>Rotifera</taxon>
        <taxon>Eurotatoria</taxon>
        <taxon>Bdelloidea</taxon>
        <taxon>Philodinida</taxon>
        <taxon>Philodinidae</taxon>
        <taxon>Rotaria</taxon>
    </lineage>
</organism>
<accession>A0A821GR17</accession>
<gene>
    <name evidence="2" type="ORF">OVN521_LOCUS47360</name>
</gene>
<evidence type="ECO:0000256" key="1">
    <source>
        <dbReference type="SAM" id="MobiDB-lite"/>
    </source>
</evidence>
<evidence type="ECO:0000313" key="3">
    <source>
        <dbReference type="Proteomes" id="UP000663866"/>
    </source>
</evidence>
<feature type="compositionally biased region" description="Polar residues" evidence="1">
    <location>
        <begin position="1"/>
        <end position="13"/>
    </location>
</feature>
<feature type="non-terminal residue" evidence="2">
    <location>
        <position position="1"/>
    </location>
</feature>
<dbReference type="Proteomes" id="UP000663866">
    <property type="component" value="Unassembled WGS sequence"/>
</dbReference>
<name>A0A821GR17_9BILA</name>
<proteinExistence type="predicted"/>
<dbReference type="AlphaFoldDB" id="A0A821GR17"/>
<dbReference type="EMBL" id="CAJOBG010091999">
    <property type="protein sequence ID" value="CAF4669177.1"/>
    <property type="molecule type" value="Genomic_DNA"/>
</dbReference>